<comment type="caution">
    <text evidence="6">The sequence shown here is derived from an EMBL/GenBank/DDBJ whole genome shotgun (WGS) entry which is preliminary data.</text>
</comment>
<dbReference type="Pfam" id="PF00440">
    <property type="entry name" value="TetR_N"/>
    <property type="match status" value="1"/>
</dbReference>
<evidence type="ECO:0000256" key="1">
    <source>
        <dbReference type="ARBA" id="ARBA00023015"/>
    </source>
</evidence>
<dbReference type="Gene3D" id="1.10.357.10">
    <property type="entry name" value="Tetracycline Repressor, domain 2"/>
    <property type="match status" value="1"/>
</dbReference>
<reference evidence="6" key="1">
    <citation type="journal article" date="2019" name="PLoS Negl. Trop. Dis.">
        <title>Revisiting the worldwide diversity of Leptospira species in the environment.</title>
        <authorList>
            <person name="Vincent A.T."/>
            <person name="Schiettekatte O."/>
            <person name="Bourhy P."/>
            <person name="Veyrier F.J."/>
            <person name="Picardeau M."/>
        </authorList>
    </citation>
    <scope>NUCLEOTIDE SEQUENCE [LARGE SCALE GENOMIC DNA]</scope>
    <source>
        <strain evidence="6">201702454</strain>
    </source>
</reference>
<gene>
    <name evidence="6" type="ORF">EHQ59_09195</name>
</gene>
<protein>
    <submittedName>
        <fullName evidence="6">TetR/AcrR family transcriptional regulator</fullName>
    </submittedName>
</protein>
<dbReference type="Proteomes" id="UP000297609">
    <property type="component" value="Unassembled WGS sequence"/>
</dbReference>
<dbReference type="InterPro" id="IPR001647">
    <property type="entry name" value="HTH_TetR"/>
</dbReference>
<accession>A0A4R9JT65</accession>
<evidence type="ECO:0000313" key="6">
    <source>
        <dbReference type="EMBL" id="TGL53105.1"/>
    </source>
</evidence>
<dbReference type="SUPFAM" id="SSF48498">
    <property type="entry name" value="Tetracyclin repressor-like, C-terminal domain"/>
    <property type="match status" value="1"/>
</dbReference>
<keyword evidence="2 4" id="KW-0238">DNA-binding</keyword>
<dbReference type="Pfam" id="PF13305">
    <property type="entry name" value="TetR_C_33"/>
    <property type="match status" value="1"/>
</dbReference>
<keyword evidence="1" id="KW-0805">Transcription regulation</keyword>
<dbReference type="AlphaFoldDB" id="A0A4R9JT65"/>
<keyword evidence="3" id="KW-0804">Transcription</keyword>
<dbReference type="InterPro" id="IPR036271">
    <property type="entry name" value="Tet_transcr_reg_TetR-rel_C_sf"/>
</dbReference>
<dbReference type="InterPro" id="IPR025996">
    <property type="entry name" value="MT1864/Rv1816-like_C"/>
</dbReference>
<evidence type="ECO:0000256" key="4">
    <source>
        <dbReference type="PROSITE-ProRule" id="PRU00335"/>
    </source>
</evidence>
<proteinExistence type="predicted"/>
<organism evidence="6 7">
    <name type="scientific">Leptospira kemamanensis</name>
    <dbReference type="NCBI Taxonomy" id="2484942"/>
    <lineage>
        <taxon>Bacteria</taxon>
        <taxon>Pseudomonadati</taxon>
        <taxon>Spirochaetota</taxon>
        <taxon>Spirochaetia</taxon>
        <taxon>Leptospirales</taxon>
        <taxon>Leptospiraceae</taxon>
        <taxon>Leptospira</taxon>
    </lineage>
</organism>
<dbReference type="PROSITE" id="PS50977">
    <property type="entry name" value="HTH_TETR_2"/>
    <property type="match status" value="1"/>
</dbReference>
<sequence length="197" mass="22670">MAKKIKNKTGRPKKGQSQITRNVILDSAWEILQTVGFDDFRLSTLAESLGIRTPSLYNHVKDTEDIFREMRKKALQLLGERLKESIQSVSTKQKRISPFLKSYRGFAKDFPNLYPLVIVSTETDEELKRLGDQILQICLDAFPLGEWNEETVHRIRIIRSIVHGFIDLERAGGFGRKESVEESFTKLTESLETGKLW</sequence>
<dbReference type="OrthoDB" id="9785164at2"/>
<feature type="DNA-binding region" description="H-T-H motif" evidence="4">
    <location>
        <begin position="41"/>
        <end position="60"/>
    </location>
</feature>
<evidence type="ECO:0000256" key="2">
    <source>
        <dbReference type="ARBA" id="ARBA00023125"/>
    </source>
</evidence>
<evidence type="ECO:0000256" key="3">
    <source>
        <dbReference type="ARBA" id="ARBA00023163"/>
    </source>
</evidence>
<dbReference type="SUPFAM" id="SSF46689">
    <property type="entry name" value="Homeodomain-like"/>
    <property type="match status" value="1"/>
</dbReference>
<keyword evidence="7" id="KW-1185">Reference proteome</keyword>
<dbReference type="InterPro" id="IPR009057">
    <property type="entry name" value="Homeodomain-like_sf"/>
</dbReference>
<evidence type="ECO:0000313" key="7">
    <source>
        <dbReference type="Proteomes" id="UP000297609"/>
    </source>
</evidence>
<dbReference type="GO" id="GO:0003677">
    <property type="term" value="F:DNA binding"/>
    <property type="evidence" value="ECO:0007669"/>
    <property type="project" value="UniProtKB-UniRule"/>
</dbReference>
<feature type="domain" description="HTH tetR-type" evidence="5">
    <location>
        <begin position="18"/>
        <end position="78"/>
    </location>
</feature>
<dbReference type="RefSeq" id="WP_135619369.1">
    <property type="nucleotide sequence ID" value="NZ_RQGG01000028.1"/>
</dbReference>
<dbReference type="EMBL" id="RQGG01000028">
    <property type="protein sequence ID" value="TGL53105.1"/>
    <property type="molecule type" value="Genomic_DNA"/>
</dbReference>
<dbReference type="Gene3D" id="1.10.10.60">
    <property type="entry name" value="Homeodomain-like"/>
    <property type="match status" value="1"/>
</dbReference>
<name>A0A4R9JT65_9LEPT</name>
<evidence type="ECO:0000259" key="5">
    <source>
        <dbReference type="PROSITE" id="PS50977"/>
    </source>
</evidence>